<evidence type="ECO:0000313" key="11">
    <source>
        <dbReference type="Proteomes" id="UP000095765"/>
    </source>
</evidence>
<dbReference type="PANTHER" id="PTHR11795:SF450">
    <property type="entry name" value="ABC TRANSPORTER PERMEASE PROTEIN"/>
    <property type="match status" value="1"/>
</dbReference>
<dbReference type="InterPro" id="IPR001851">
    <property type="entry name" value="ABC_transp_permease"/>
</dbReference>
<comment type="similarity">
    <text evidence="8">Belongs to the binding-protein-dependent transport system permease family. LivHM subfamily.</text>
</comment>
<keyword evidence="3" id="KW-1003">Cell membrane</keyword>
<evidence type="ECO:0000256" key="3">
    <source>
        <dbReference type="ARBA" id="ARBA00022475"/>
    </source>
</evidence>
<dbReference type="Proteomes" id="UP000095765">
    <property type="component" value="Unassembled WGS sequence"/>
</dbReference>
<feature type="transmembrane region" description="Helical" evidence="9">
    <location>
        <begin position="6"/>
        <end position="26"/>
    </location>
</feature>
<dbReference type="RefSeq" id="WP_006876785.1">
    <property type="nucleotide sequence ID" value="NZ_CABIWA010000004.1"/>
</dbReference>
<dbReference type="Pfam" id="PF02653">
    <property type="entry name" value="BPD_transp_2"/>
    <property type="match status" value="1"/>
</dbReference>
<dbReference type="PANTHER" id="PTHR11795">
    <property type="entry name" value="BRANCHED-CHAIN AMINO ACID TRANSPORT SYSTEM PERMEASE PROTEIN LIVH"/>
    <property type="match status" value="1"/>
</dbReference>
<feature type="transmembrane region" description="Helical" evidence="9">
    <location>
        <begin position="69"/>
        <end position="89"/>
    </location>
</feature>
<feature type="transmembrane region" description="Helical" evidence="9">
    <location>
        <begin position="96"/>
        <end position="113"/>
    </location>
</feature>
<evidence type="ECO:0000256" key="5">
    <source>
        <dbReference type="ARBA" id="ARBA00022970"/>
    </source>
</evidence>
<evidence type="ECO:0000256" key="1">
    <source>
        <dbReference type="ARBA" id="ARBA00004651"/>
    </source>
</evidence>
<feature type="transmembrane region" description="Helical" evidence="9">
    <location>
        <begin position="231"/>
        <end position="256"/>
    </location>
</feature>
<dbReference type="GO" id="GO:0022857">
    <property type="term" value="F:transmembrane transporter activity"/>
    <property type="evidence" value="ECO:0007669"/>
    <property type="project" value="InterPro"/>
</dbReference>
<evidence type="ECO:0000256" key="6">
    <source>
        <dbReference type="ARBA" id="ARBA00022989"/>
    </source>
</evidence>
<dbReference type="GO" id="GO:0006865">
    <property type="term" value="P:amino acid transport"/>
    <property type="evidence" value="ECO:0007669"/>
    <property type="project" value="UniProtKB-KW"/>
</dbReference>
<evidence type="ECO:0000256" key="8">
    <source>
        <dbReference type="ARBA" id="ARBA00037998"/>
    </source>
</evidence>
<dbReference type="CDD" id="cd06582">
    <property type="entry name" value="TM_PBP1_LivH_like"/>
    <property type="match status" value="1"/>
</dbReference>
<comment type="subcellular location">
    <subcellularLocation>
        <location evidence="1">Cell membrane</location>
        <topology evidence="1">Multi-pass membrane protein</topology>
    </subcellularLocation>
</comment>
<feature type="transmembrane region" description="Helical" evidence="9">
    <location>
        <begin position="262"/>
        <end position="283"/>
    </location>
</feature>
<organism evidence="10 11">
    <name type="scientific">Anaerotruncus colihominis</name>
    <dbReference type="NCBI Taxonomy" id="169435"/>
    <lineage>
        <taxon>Bacteria</taxon>
        <taxon>Bacillati</taxon>
        <taxon>Bacillota</taxon>
        <taxon>Clostridia</taxon>
        <taxon>Eubacteriales</taxon>
        <taxon>Oscillospiraceae</taxon>
        <taxon>Anaerotruncus</taxon>
    </lineage>
</organism>
<accession>A0A174NFM6</accession>
<dbReference type="InterPro" id="IPR052157">
    <property type="entry name" value="BCAA_transport_permease"/>
</dbReference>
<evidence type="ECO:0000256" key="2">
    <source>
        <dbReference type="ARBA" id="ARBA00022448"/>
    </source>
</evidence>
<feature type="transmembrane region" description="Helical" evidence="9">
    <location>
        <begin position="148"/>
        <end position="165"/>
    </location>
</feature>
<evidence type="ECO:0000313" key="10">
    <source>
        <dbReference type="EMBL" id="CUP44785.1"/>
    </source>
</evidence>
<protein>
    <submittedName>
        <fullName evidence="10">LIV-I protein H</fullName>
    </submittedName>
</protein>
<dbReference type="EMBL" id="CZBE01000004">
    <property type="protein sequence ID" value="CUP44785.1"/>
    <property type="molecule type" value="Genomic_DNA"/>
</dbReference>
<keyword evidence="4 9" id="KW-0812">Transmembrane</keyword>
<gene>
    <name evidence="10" type="primary">livH_2</name>
    <name evidence="10" type="ORF">ERS852551_00837</name>
</gene>
<reference evidence="10 11" key="1">
    <citation type="submission" date="2015-09" db="EMBL/GenBank/DDBJ databases">
        <authorList>
            <consortium name="Pathogen Informatics"/>
        </authorList>
    </citation>
    <scope>NUCLEOTIDE SEQUENCE [LARGE SCALE GENOMIC DNA]</scope>
    <source>
        <strain evidence="10 11">2789STDY5834939</strain>
    </source>
</reference>
<evidence type="ECO:0000256" key="9">
    <source>
        <dbReference type="SAM" id="Phobius"/>
    </source>
</evidence>
<keyword evidence="2" id="KW-0813">Transport</keyword>
<dbReference type="AlphaFoldDB" id="A0A174NFM6"/>
<dbReference type="GeneID" id="72463208"/>
<name>A0A174NFM6_9FIRM</name>
<sequence>MKELTAEIIVQLIVSGLALGFIYALVSIEYTIIFNATGLLNFSHDKLIMLGAYVFAGQFVLRMGAPPAIAIIATVATMFLFGVLVATGIFNPLRNMASPVFAVIGTVILGRILTELARVIWGATPFTVPGFLKGIVKIGSIVIPRANIAIILVSAVIVTALQIFFKTTKMGKAMRCVQQNKTAATLMGINVTANINLTIALSAVICSAIGILVIPLFTIDLTIANMIGLKGFAAGVIGGFGYLPGAIAGGILIGILENLSTLVIPTLYKDCVAFVLLIVFLLVKPSGLLGHRQ</sequence>
<evidence type="ECO:0000256" key="7">
    <source>
        <dbReference type="ARBA" id="ARBA00023136"/>
    </source>
</evidence>
<dbReference type="GO" id="GO:0005886">
    <property type="term" value="C:plasma membrane"/>
    <property type="evidence" value="ECO:0007669"/>
    <property type="project" value="UniProtKB-SubCell"/>
</dbReference>
<keyword evidence="6 9" id="KW-1133">Transmembrane helix</keyword>
<keyword evidence="7 9" id="KW-0472">Membrane</keyword>
<keyword evidence="5" id="KW-0029">Amino-acid transport</keyword>
<evidence type="ECO:0000256" key="4">
    <source>
        <dbReference type="ARBA" id="ARBA00022692"/>
    </source>
</evidence>
<proteinExistence type="inferred from homology"/>
<feature type="transmembrane region" description="Helical" evidence="9">
    <location>
        <begin position="195"/>
        <end position="219"/>
    </location>
</feature>